<reference evidence="5" key="1">
    <citation type="submission" date="2011-07" db="EMBL/GenBank/DDBJ databases">
        <title>The complete genome of Cyclobacterium marinum DSM 745.</title>
        <authorList>
            <person name="Lucas S."/>
            <person name="Han J."/>
            <person name="Lapidus A."/>
            <person name="Bruce D."/>
            <person name="Goodwin L."/>
            <person name="Pitluck S."/>
            <person name="Peters L."/>
            <person name="Kyrpides N."/>
            <person name="Mavromatis K."/>
            <person name="Ivanova N."/>
            <person name="Ovchinnikova G."/>
            <person name="Chertkov O."/>
            <person name="Detter J.C."/>
            <person name="Tapia R."/>
            <person name="Han C."/>
            <person name="Land M."/>
            <person name="Hauser L."/>
            <person name="Markowitz V."/>
            <person name="Cheng J.-F."/>
            <person name="Hugenholtz P."/>
            <person name="Woyke T."/>
            <person name="Wu D."/>
            <person name="Tindall B."/>
            <person name="Schuetze A."/>
            <person name="Brambilla E."/>
            <person name="Klenk H.-P."/>
            <person name="Eisen J.A."/>
        </authorList>
    </citation>
    <scope>NUCLEOTIDE SEQUENCE [LARGE SCALE GENOMIC DNA]</scope>
    <source>
        <strain evidence="5">ATCC 25205 / DSM 745 / LMG 13164 / NCIMB 1802</strain>
    </source>
</reference>
<dbReference type="PROSITE" id="PS51257">
    <property type="entry name" value="PROKAR_LIPOPROTEIN"/>
    <property type="match status" value="1"/>
</dbReference>
<dbReference type="EMBL" id="CP002955">
    <property type="protein sequence ID" value="AEL28177.1"/>
    <property type="molecule type" value="Genomic_DNA"/>
</dbReference>
<evidence type="ECO:0000256" key="1">
    <source>
        <dbReference type="ARBA" id="ARBA00022553"/>
    </source>
</evidence>
<keyword evidence="3" id="KW-0732">Signal</keyword>
<accession>G0J0A4</accession>
<dbReference type="HOGENOM" id="CLU_064681_0_0_10"/>
<proteinExistence type="predicted"/>
<dbReference type="SUPFAM" id="SSF63829">
    <property type="entry name" value="Calcium-dependent phosphotriesterase"/>
    <property type="match status" value="1"/>
</dbReference>
<keyword evidence="1" id="KW-0597">Phosphoprotein</keyword>
<dbReference type="RefSeq" id="WP_014022461.1">
    <property type="nucleotide sequence ID" value="NC_015914.1"/>
</dbReference>
<dbReference type="AlphaFoldDB" id="G0J0A4"/>
<protein>
    <submittedName>
        <fullName evidence="4">Two component regulator propeller domain protein</fullName>
    </submittedName>
</protein>
<dbReference type="eggNOG" id="COG3292">
    <property type="taxonomic scope" value="Bacteria"/>
</dbReference>
<keyword evidence="5" id="KW-1185">Reference proteome</keyword>
<name>G0J0A4_CYCMS</name>
<gene>
    <name evidence="4" type="ordered locus">Cycma_4478</name>
</gene>
<feature type="region of interest" description="Disordered" evidence="2">
    <location>
        <begin position="28"/>
        <end position="47"/>
    </location>
</feature>
<feature type="compositionally biased region" description="Low complexity" evidence="2">
    <location>
        <begin position="31"/>
        <end position="44"/>
    </location>
</feature>
<dbReference type="OrthoDB" id="799853at2"/>
<dbReference type="InterPro" id="IPR011110">
    <property type="entry name" value="Reg_prop"/>
</dbReference>
<evidence type="ECO:0000256" key="3">
    <source>
        <dbReference type="SAM" id="SignalP"/>
    </source>
</evidence>
<dbReference type="PANTHER" id="PTHR43547:SF2">
    <property type="entry name" value="HYBRID SIGNAL TRANSDUCTION HISTIDINE KINASE C"/>
    <property type="match status" value="1"/>
</dbReference>
<evidence type="ECO:0000256" key="2">
    <source>
        <dbReference type="SAM" id="MobiDB-lite"/>
    </source>
</evidence>
<feature type="signal peptide" evidence="3">
    <location>
        <begin position="1"/>
        <end position="22"/>
    </location>
</feature>
<dbReference type="Pfam" id="PF07494">
    <property type="entry name" value="Reg_prop"/>
    <property type="match status" value="5"/>
</dbReference>
<dbReference type="GO" id="GO:0000155">
    <property type="term" value="F:phosphorelay sensor kinase activity"/>
    <property type="evidence" value="ECO:0007669"/>
    <property type="project" value="TreeGrafter"/>
</dbReference>
<evidence type="ECO:0000313" key="5">
    <source>
        <dbReference type="Proteomes" id="UP000001635"/>
    </source>
</evidence>
<dbReference type="Gene3D" id="2.130.10.10">
    <property type="entry name" value="YVTN repeat-like/Quinoprotein amine dehydrogenase"/>
    <property type="match status" value="3"/>
</dbReference>
<dbReference type="STRING" id="880070.Cycma_4478"/>
<dbReference type="KEGG" id="cmr:Cycma_4478"/>
<dbReference type="Proteomes" id="UP000001635">
    <property type="component" value="Chromosome"/>
</dbReference>
<organism evidence="4 5">
    <name type="scientific">Cyclobacterium marinum (strain ATCC 25205 / DSM 745 / LMG 13164 / NCIMB 1802)</name>
    <name type="common">Flectobacillus marinus</name>
    <dbReference type="NCBI Taxonomy" id="880070"/>
    <lineage>
        <taxon>Bacteria</taxon>
        <taxon>Pseudomonadati</taxon>
        <taxon>Bacteroidota</taxon>
        <taxon>Cytophagia</taxon>
        <taxon>Cytophagales</taxon>
        <taxon>Cyclobacteriaceae</taxon>
        <taxon>Cyclobacterium</taxon>
    </lineage>
</organism>
<feature type="chain" id="PRO_5003401239" evidence="3">
    <location>
        <begin position="23"/>
        <end position="352"/>
    </location>
</feature>
<dbReference type="PANTHER" id="PTHR43547">
    <property type="entry name" value="TWO-COMPONENT HISTIDINE KINASE"/>
    <property type="match status" value="1"/>
</dbReference>
<evidence type="ECO:0000313" key="4">
    <source>
        <dbReference type="EMBL" id="AEL28177.1"/>
    </source>
</evidence>
<dbReference type="InterPro" id="IPR015943">
    <property type="entry name" value="WD40/YVTN_repeat-like_dom_sf"/>
</dbReference>
<sequence>MKKHLRLFSWLMLLVFITSCKDQVKNDQEKNQSNFQSNNSNTSNAPKSIVRNIVQDGKGNIWMATWEGVFRYDGKSFTNVTKQVSSARFFSVLEDSKGNMWFGSIGSGVYYFDGKDFQNFTTKEGLPNNEITSIYEDQANNIWLGTNGGLSRYDGKTFQNFMLTEDSIVEDKAGKTVPNFTRPPNEVNSIIEDNTGTFWFATRGNTYLYDGKTFTIISHKDKPFTNVRSLIEDKKGTIWLGGNDGLWRYDPSTSLKAGEGKFTNISKNFIGYIHEDKKGNIWTSSETKEGSWVLTHYYSQTFLNKTPAATEINTKERKMLFGILEAKDGSIWFGSDGVYRYNGKTITDFRSK</sequence>